<gene>
    <name evidence="9" type="ORF">TBC1_11937</name>
</gene>
<keyword evidence="5 6" id="KW-0408">Iron</keyword>
<sequence>MRHSIATSIFRKAIAGILPLFVLSIFLPAGSMAQNDGKKLFEKHCTVCHKLGEGKLVGPELVGITKVREREWLVKFIRNSKELIDAGDPIAVKVFEENNKIPMQAFTNLSDAEINGIIDYIENWEPPKAQEFTADVNKKDGFTETEILRGERMFYGLIPFENGGTTACNSCHYTKNSDSLNWNPSAMDLAHAFMEKDGMNIYASMSEPASSVMEKAHADYKLNEQEIYYISAYLSHLVHKEIKPFKIFPTRLLIFILFAVLMTLALIDLIFTRKVRYRFIHVIILMVGIAVHFNIAMVEAQNLSRTKDYAPDQPIKFSHKIHAGDNQTDCQYCHHIADQSKSAGIPSNDVCMNCHNVVQEGRNSGKFEINKILRAQKTGKPIEWIRIHNMQEHVFFSHAQHVNAGKIACETCHGPVAEMDIMRQFSDLSMGWCIDCHRNTRVNFKDNEYYSTYMKLHDELKSGKIDSVTVEQIGGLDCMKCHY</sequence>
<evidence type="ECO:0000313" key="9">
    <source>
        <dbReference type="EMBL" id="GAP42797.1"/>
    </source>
</evidence>
<dbReference type="InterPro" id="IPR009056">
    <property type="entry name" value="Cyt_c-like_dom"/>
</dbReference>
<dbReference type="GO" id="GO:0046872">
    <property type="term" value="F:metal ion binding"/>
    <property type="evidence" value="ECO:0007669"/>
    <property type="project" value="UniProtKB-KW"/>
</dbReference>
<dbReference type="SUPFAM" id="SSF48695">
    <property type="entry name" value="Multiheme cytochromes"/>
    <property type="match status" value="1"/>
</dbReference>
<dbReference type="Gene3D" id="3.90.10.10">
    <property type="entry name" value="Cytochrome C3"/>
    <property type="match status" value="2"/>
</dbReference>
<evidence type="ECO:0000256" key="5">
    <source>
        <dbReference type="ARBA" id="ARBA00023004"/>
    </source>
</evidence>
<accession>A0A0S7BR84</accession>
<dbReference type="OrthoDB" id="9782196at2"/>
<dbReference type="PANTHER" id="PTHR39425">
    <property type="entry name" value="LIPOPROTEIN CYTOCHROME C"/>
    <property type="match status" value="1"/>
</dbReference>
<dbReference type="GO" id="GO:0020037">
    <property type="term" value="F:heme binding"/>
    <property type="evidence" value="ECO:0007669"/>
    <property type="project" value="InterPro"/>
</dbReference>
<dbReference type="Pfam" id="PF02085">
    <property type="entry name" value="Cytochrom_CIII"/>
    <property type="match status" value="1"/>
</dbReference>
<reference evidence="9" key="1">
    <citation type="journal article" date="2015" name="Genome Announc.">
        <title>Draft Genome Sequence of Bacteroidales Strain TBC1, a Novel Isolate from a Methanogenic Wastewater Treatment System.</title>
        <authorList>
            <person name="Tourlousse D.M."/>
            <person name="Matsuura N."/>
            <person name="Sun L."/>
            <person name="Toyonaga M."/>
            <person name="Kuroda K."/>
            <person name="Ohashi A."/>
            <person name="Cruz R."/>
            <person name="Yamaguchi T."/>
            <person name="Sekiguchi Y."/>
        </authorList>
    </citation>
    <scope>NUCLEOTIDE SEQUENCE [LARGE SCALE GENOMIC DNA]</scope>
    <source>
        <strain evidence="9">TBC1</strain>
    </source>
</reference>
<dbReference type="Gene3D" id="1.10.760.10">
    <property type="entry name" value="Cytochrome c-like domain"/>
    <property type="match status" value="1"/>
</dbReference>
<dbReference type="Pfam" id="PF00034">
    <property type="entry name" value="Cytochrom_C"/>
    <property type="match status" value="1"/>
</dbReference>
<proteinExistence type="predicted"/>
<evidence type="ECO:0000256" key="6">
    <source>
        <dbReference type="PROSITE-ProRule" id="PRU00433"/>
    </source>
</evidence>
<evidence type="ECO:0000256" key="7">
    <source>
        <dbReference type="SAM" id="Phobius"/>
    </source>
</evidence>
<evidence type="ECO:0000256" key="2">
    <source>
        <dbReference type="ARBA" id="ARBA00022617"/>
    </source>
</evidence>
<dbReference type="RefSeq" id="WP_062039171.1">
    <property type="nucleotide sequence ID" value="NZ_DF968182.1"/>
</dbReference>
<evidence type="ECO:0000256" key="1">
    <source>
        <dbReference type="ARBA" id="ARBA00022448"/>
    </source>
</evidence>
<protein>
    <submittedName>
        <fullName evidence="9">Cytochrome c, mono-and diheme variants</fullName>
    </submittedName>
</protein>
<dbReference type="InterPro" id="IPR020942">
    <property type="entry name" value="Cyt_c_III_dom"/>
</dbReference>
<evidence type="ECO:0000259" key="8">
    <source>
        <dbReference type="PROSITE" id="PS51007"/>
    </source>
</evidence>
<dbReference type="SUPFAM" id="SSF46626">
    <property type="entry name" value="Cytochrome c"/>
    <property type="match status" value="2"/>
</dbReference>
<organism evidence="9">
    <name type="scientific">Lentimicrobium saccharophilum</name>
    <dbReference type="NCBI Taxonomy" id="1678841"/>
    <lineage>
        <taxon>Bacteria</taxon>
        <taxon>Pseudomonadati</taxon>
        <taxon>Bacteroidota</taxon>
        <taxon>Bacteroidia</taxon>
        <taxon>Bacteroidales</taxon>
        <taxon>Lentimicrobiaceae</taxon>
        <taxon>Lentimicrobium</taxon>
    </lineage>
</organism>
<feature type="domain" description="Cytochrome c" evidence="8">
    <location>
        <begin position="145"/>
        <end position="238"/>
    </location>
</feature>
<keyword evidence="2 6" id="KW-0349">Heme</keyword>
<name>A0A0S7BR84_9BACT</name>
<dbReference type="AlphaFoldDB" id="A0A0S7BR84"/>
<keyword evidence="10" id="KW-1185">Reference proteome</keyword>
<dbReference type="InterPro" id="IPR036909">
    <property type="entry name" value="Cyt_c-like_dom_sf"/>
</dbReference>
<feature type="domain" description="Cytochrome c" evidence="8">
    <location>
        <begin position="32"/>
        <end position="125"/>
    </location>
</feature>
<dbReference type="CDD" id="cd08168">
    <property type="entry name" value="Cytochrom_C3"/>
    <property type="match status" value="1"/>
</dbReference>
<dbReference type="GO" id="GO:0009055">
    <property type="term" value="F:electron transfer activity"/>
    <property type="evidence" value="ECO:0007669"/>
    <property type="project" value="InterPro"/>
</dbReference>
<keyword evidence="1" id="KW-0813">Transport</keyword>
<keyword evidence="4" id="KW-0249">Electron transport</keyword>
<dbReference type="STRING" id="1678841.TBC1_11937"/>
<dbReference type="EMBL" id="DF968182">
    <property type="protein sequence ID" value="GAP42797.1"/>
    <property type="molecule type" value="Genomic_DNA"/>
</dbReference>
<dbReference type="PATRIC" id="fig|1678841.3.peg.1059"/>
<evidence type="ECO:0000256" key="4">
    <source>
        <dbReference type="ARBA" id="ARBA00022982"/>
    </source>
</evidence>
<keyword evidence="7" id="KW-0472">Membrane</keyword>
<dbReference type="Proteomes" id="UP000053091">
    <property type="component" value="Unassembled WGS sequence"/>
</dbReference>
<dbReference type="PROSITE" id="PS51007">
    <property type="entry name" value="CYTC"/>
    <property type="match status" value="2"/>
</dbReference>
<keyword evidence="3 6" id="KW-0479">Metal-binding</keyword>
<evidence type="ECO:0000313" key="10">
    <source>
        <dbReference type="Proteomes" id="UP000053091"/>
    </source>
</evidence>
<feature type="transmembrane region" description="Helical" evidence="7">
    <location>
        <begin position="252"/>
        <end position="272"/>
    </location>
</feature>
<keyword evidence="7" id="KW-1133">Transmembrane helix</keyword>
<evidence type="ECO:0000256" key="3">
    <source>
        <dbReference type="ARBA" id="ARBA00022723"/>
    </source>
</evidence>
<keyword evidence="7" id="KW-0812">Transmembrane</keyword>
<dbReference type="InterPro" id="IPR036280">
    <property type="entry name" value="Multihaem_cyt_sf"/>
</dbReference>
<dbReference type="PANTHER" id="PTHR39425:SF1">
    <property type="entry name" value="CYTOCHROME C7-LIKE DOMAIN-CONTAINING PROTEIN"/>
    <property type="match status" value="1"/>
</dbReference>
<feature type="transmembrane region" description="Helical" evidence="7">
    <location>
        <begin position="279"/>
        <end position="298"/>
    </location>
</feature>